<feature type="transmembrane region" description="Helical" evidence="6">
    <location>
        <begin position="409"/>
        <end position="431"/>
    </location>
</feature>
<evidence type="ECO:0000256" key="4">
    <source>
        <dbReference type="ARBA" id="ARBA00022989"/>
    </source>
</evidence>
<dbReference type="Proteomes" id="UP000594262">
    <property type="component" value="Unplaced"/>
</dbReference>
<dbReference type="AlphaFoldDB" id="A0A7M5U398"/>
<dbReference type="CDD" id="cd17326">
    <property type="entry name" value="MFS_MFSD8"/>
    <property type="match status" value="1"/>
</dbReference>
<feature type="transmembrane region" description="Helical" evidence="6">
    <location>
        <begin position="308"/>
        <end position="330"/>
    </location>
</feature>
<evidence type="ECO:0000256" key="6">
    <source>
        <dbReference type="SAM" id="Phobius"/>
    </source>
</evidence>
<dbReference type="EnsemblMetazoa" id="CLYHEMT005678.1">
    <property type="protein sequence ID" value="CLYHEMP005678.1"/>
    <property type="gene ID" value="CLYHEMG005678"/>
</dbReference>
<feature type="transmembrane region" description="Helical" evidence="6">
    <location>
        <begin position="138"/>
        <end position="159"/>
    </location>
</feature>
<keyword evidence="3 6" id="KW-0812">Transmembrane</keyword>
<evidence type="ECO:0000256" key="1">
    <source>
        <dbReference type="ARBA" id="ARBA00004127"/>
    </source>
</evidence>
<feature type="transmembrane region" description="Helical" evidence="6">
    <location>
        <begin position="50"/>
        <end position="71"/>
    </location>
</feature>
<evidence type="ECO:0000256" key="2">
    <source>
        <dbReference type="ARBA" id="ARBA00022448"/>
    </source>
</evidence>
<evidence type="ECO:0000256" key="5">
    <source>
        <dbReference type="ARBA" id="ARBA00023136"/>
    </source>
</evidence>
<feature type="transmembrane region" description="Helical" evidence="6">
    <location>
        <begin position="83"/>
        <end position="103"/>
    </location>
</feature>
<dbReference type="GO" id="GO:0012505">
    <property type="term" value="C:endomembrane system"/>
    <property type="evidence" value="ECO:0007669"/>
    <property type="project" value="UniProtKB-SubCell"/>
</dbReference>
<dbReference type="InterPro" id="IPR036259">
    <property type="entry name" value="MFS_trans_sf"/>
</dbReference>
<reference evidence="8" key="1">
    <citation type="submission" date="2021-01" db="UniProtKB">
        <authorList>
            <consortium name="EnsemblMetazoa"/>
        </authorList>
    </citation>
    <scope>IDENTIFICATION</scope>
</reference>
<organism evidence="8 9">
    <name type="scientific">Clytia hemisphaerica</name>
    <dbReference type="NCBI Taxonomy" id="252671"/>
    <lineage>
        <taxon>Eukaryota</taxon>
        <taxon>Metazoa</taxon>
        <taxon>Cnidaria</taxon>
        <taxon>Hydrozoa</taxon>
        <taxon>Hydroidolina</taxon>
        <taxon>Leptothecata</taxon>
        <taxon>Obeliida</taxon>
        <taxon>Clytiidae</taxon>
        <taxon>Clytia</taxon>
    </lineage>
</organism>
<dbReference type="PANTHER" id="PTHR23510:SF3">
    <property type="entry name" value="MAJOR FACILITATOR SUPERFAMILY DOMAIN-CONTAINING PROTEIN 8"/>
    <property type="match status" value="1"/>
</dbReference>
<sequence length="514" mass="57171">MSSDDDEKDPLIAGSEGINYDSTISKYTRTPSVESYILTDKERKRSIRVIYANAFIGSISFSIVMASLWPFLQKLDHEVSESFLGWVNAGYSFAQMVSGIFMGYWCEKRNAKEPIFVSIILLAAGSLLYSYAETFGKKGIWVVLGGRVLLGTSAGVVAVSRAVGAQLSTLEERSGVMAQLALWQAIGFSIGPAFQAMAKPIGSNEYEIKAIKMYINVFTLPGFFMIILSIINFVLVALYFKENVHAKEKMKKESRRLRRQSTSFEPLDTTIVFTCLLLWFIALSIFALNETILSPVVMNEYAWTRKQTVFNTSILLSVAGVIAIICFLAIAPLEKKFGGKNVLAFGYFLMLVGFVIYLPWGPGYPKLTHEVLNFQNGTQVVNEVVEGDGGCPYHYDWCRNTPKLHFAQFLTAATLVGIGYPIAAVLLSTLYSKVIGPFPQGKYMGWLTGTGSLARVVGPIYVTAVYQKGGIRWTSVSICLLLTITMCIFAFFWKRLVPYNERFRTKSRLSSVTA</sequence>
<dbReference type="GeneID" id="136807989"/>
<dbReference type="Pfam" id="PF07690">
    <property type="entry name" value="MFS_1"/>
    <property type="match status" value="1"/>
</dbReference>
<dbReference type="InterPro" id="IPR011701">
    <property type="entry name" value="MFS"/>
</dbReference>
<keyword evidence="4 6" id="KW-1133">Transmembrane helix</keyword>
<evidence type="ECO:0000259" key="7">
    <source>
        <dbReference type="PROSITE" id="PS50850"/>
    </source>
</evidence>
<evidence type="ECO:0000313" key="9">
    <source>
        <dbReference type="Proteomes" id="UP000594262"/>
    </source>
</evidence>
<dbReference type="InterPro" id="IPR051068">
    <property type="entry name" value="MFS_Domain-Containing_Protein"/>
</dbReference>
<keyword evidence="2" id="KW-0813">Transport</keyword>
<proteinExistence type="predicted"/>
<feature type="transmembrane region" description="Helical" evidence="6">
    <location>
        <begin position="218"/>
        <end position="240"/>
    </location>
</feature>
<dbReference type="Gene3D" id="1.20.1250.20">
    <property type="entry name" value="MFS general substrate transporter like domains"/>
    <property type="match status" value="1"/>
</dbReference>
<dbReference type="PANTHER" id="PTHR23510">
    <property type="entry name" value="INNER MEMBRANE TRANSPORT PROTEIN YAJR"/>
    <property type="match status" value="1"/>
</dbReference>
<feature type="transmembrane region" description="Helical" evidence="6">
    <location>
        <begin position="180"/>
        <end position="198"/>
    </location>
</feature>
<feature type="transmembrane region" description="Helical" evidence="6">
    <location>
        <begin position="261"/>
        <end position="288"/>
    </location>
</feature>
<feature type="transmembrane region" description="Helical" evidence="6">
    <location>
        <begin position="470"/>
        <end position="493"/>
    </location>
</feature>
<keyword evidence="5 6" id="KW-0472">Membrane</keyword>
<comment type="subcellular location">
    <subcellularLocation>
        <location evidence="1">Endomembrane system</location>
        <topology evidence="1">Multi-pass membrane protein</topology>
    </subcellularLocation>
</comment>
<dbReference type="PROSITE" id="PS50850">
    <property type="entry name" value="MFS"/>
    <property type="match status" value="1"/>
</dbReference>
<dbReference type="SUPFAM" id="SSF103473">
    <property type="entry name" value="MFS general substrate transporter"/>
    <property type="match status" value="1"/>
</dbReference>
<dbReference type="OrthoDB" id="370281at2759"/>
<dbReference type="GO" id="GO:0022857">
    <property type="term" value="F:transmembrane transporter activity"/>
    <property type="evidence" value="ECO:0007669"/>
    <property type="project" value="InterPro"/>
</dbReference>
<accession>A0A7M5U398</accession>
<feature type="transmembrane region" description="Helical" evidence="6">
    <location>
        <begin position="115"/>
        <end position="132"/>
    </location>
</feature>
<feature type="domain" description="Major facilitator superfamily (MFS) profile" evidence="7">
    <location>
        <begin position="46"/>
        <end position="501"/>
    </location>
</feature>
<keyword evidence="9" id="KW-1185">Reference proteome</keyword>
<name>A0A7M5U398_9CNID</name>
<dbReference type="InterPro" id="IPR020846">
    <property type="entry name" value="MFS_dom"/>
</dbReference>
<dbReference type="GO" id="GO:0005765">
    <property type="term" value="C:lysosomal membrane"/>
    <property type="evidence" value="ECO:0007669"/>
    <property type="project" value="TreeGrafter"/>
</dbReference>
<dbReference type="RefSeq" id="XP_066920720.1">
    <property type="nucleotide sequence ID" value="XM_067064619.1"/>
</dbReference>
<protein>
    <recommendedName>
        <fullName evidence="7">Major facilitator superfamily (MFS) profile domain-containing protein</fullName>
    </recommendedName>
</protein>
<feature type="transmembrane region" description="Helical" evidence="6">
    <location>
        <begin position="342"/>
        <end position="360"/>
    </location>
</feature>
<evidence type="ECO:0000313" key="8">
    <source>
        <dbReference type="EnsemblMetazoa" id="CLYHEMP005678.1"/>
    </source>
</evidence>
<feature type="transmembrane region" description="Helical" evidence="6">
    <location>
        <begin position="443"/>
        <end position="464"/>
    </location>
</feature>
<evidence type="ECO:0000256" key="3">
    <source>
        <dbReference type="ARBA" id="ARBA00022692"/>
    </source>
</evidence>